<reference evidence="2" key="1">
    <citation type="journal article" date="2017" name="Cell">
        <title>Insights into land plant evolution garnered from the Marchantia polymorpha genome.</title>
        <authorList>
            <person name="Bowman J.L."/>
            <person name="Kohchi T."/>
            <person name="Yamato K.T."/>
            <person name="Jenkins J."/>
            <person name="Shu S."/>
            <person name="Ishizaki K."/>
            <person name="Yamaoka S."/>
            <person name="Nishihama R."/>
            <person name="Nakamura Y."/>
            <person name="Berger F."/>
            <person name="Adam C."/>
            <person name="Aki S.S."/>
            <person name="Althoff F."/>
            <person name="Araki T."/>
            <person name="Arteaga-Vazquez M.A."/>
            <person name="Balasubrmanian S."/>
            <person name="Barry K."/>
            <person name="Bauer D."/>
            <person name="Boehm C.R."/>
            <person name="Briginshaw L."/>
            <person name="Caballero-Perez J."/>
            <person name="Catarino B."/>
            <person name="Chen F."/>
            <person name="Chiyoda S."/>
            <person name="Chovatia M."/>
            <person name="Davies K.M."/>
            <person name="Delmans M."/>
            <person name="Demura T."/>
            <person name="Dierschke T."/>
            <person name="Dolan L."/>
            <person name="Dorantes-Acosta A.E."/>
            <person name="Eklund D.M."/>
            <person name="Florent S.N."/>
            <person name="Flores-Sandoval E."/>
            <person name="Fujiyama A."/>
            <person name="Fukuzawa H."/>
            <person name="Galik B."/>
            <person name="Grimanelli D."/>
            <person name="Grimwood J."/>
            <person name="Grossniklaus U."/>
            <person name="Hamada T."/>
            <person name="Haseloff J."/>
            <person name="Hetherington A.J."/>
            <person name="Higo A."/>
            <person name="Hirakawa Y."/>
            <person name="Hundley H.N."/>
            <person name="Ikeda Y."/>
            <person name="Inoue K."/>
            <person name="Inoue S.I."/>
            <person name="Ishida S."/>
            <person name="Jia Q."/>
            <person name="Kakita M."/>
            <person name="Kanazawa T."/>
            <person name="Kawai Y."/>
            <person name="Kawashima T."/>
            <person name="Kennedy M."/>
            <person name="Kinose K."/>
            <person name="Kinoshita T."/>
            <person name="Kohara Y."/>
            <person name="Koide E."/>
            <person name="Komatsu K."/>
            <person name="Kopischke S."/>
            <person name="Kubo M."/>
            <person name="Kyozuka J."/>
            <person name="Lagercrantz U."/>
            <person name="Lin S.S."/>
            <person name="Lindquist E."/>
            <person name="Lipzen A.M."/>
            <person name="Lu C.W."/>
            <person name="De Luna E."/>
            <person name="Martienssen R.A."/>
            <person name="Minamino N."/>
            <person name="Mizutani M."/>
            <person name="Mizutani M."/>
            <person name="Mochizuki N."/>
            <person name="Monte I."/>
            <person name="Mosher R."/>
            <person name="Nagasaki H."/>
            <person name="Nakagami H."/>
            <person name="Naramoto S."/>
            <person name="Nishitani K."/>
            <person name="Ohtani M."/>
            <person name="Okamoto T."/>
            <person name="Okumura M."/>
            <person name="Phillips J."/>
            <person name="Pollak B."/>
            <person name="Reinders A."/>
            <person name="Rovekamp M."/>
            <person name="Sano R."/>
            <person name="Sawa S."/>
            <person name="Schmid M.W."/>
            <person name="Shirakawa M."/>
            <person name="Solano R."/>
            <person name="Spunde A."/>
            <person name="Suetsugu N."/>
            <person name="Sugano S."/>
            <person name="Sugiyama A."/>
            <person name="Sun R."/>
            <person name="Suzuki Y."/>
            <person name="Takenaka M."/>
            <person name="Takezawa D."/>
            <person name="Tomogane H."/>
            <person name="Tsuzuki M."/>
            <person name="Ueda T."/>
            <person name="Umeda M."/>
            <person name="Ward J.M."/>
            <person name="Watanabe Y."/>
            <person name="Yazaki K."/>
            <person name="Yokoyama R."/>
            <person name="Yoshitake Y."/>
            <person name="Yotsui I."/>
            <person name="Zachgo S."/>
            <person name="Schmutz J."/>
        </authorList>
    </citation>
    <scope>NUCLEOTIDE SEQUENCE [LARGE SCALE GENOMIC DNA]</scope>
    <source>
        <strain evidence="2">Tak-1</strain>
    </source>
</reference>
<protein>
    <submittedName>
        <fullName evidence="1">Uncharacterized protein</fullName>
    </submittedName>
</protein>
<dbReference type="Proteomes" id="UP000244005">
    <property type="component" value="Unassembled WGS sequence"/>
</dbReference>
<sequence length="90" mass="9919">MYSFRLAHIIPTNPKASNFHVSFLGFQVSVSGRAKREIQDGFYMGCQSVWSIGTGSTSDAVENSAGAGWKSVICSRASFTDIRNRRWIGL</sequence>
<organism evidence="1 2">
    <name type="scientific">Marchantia polymorpha</name>
    <name type="common">Common liverwort</name>
    <name type="synonym">Marchantia aquatica</name>
    <dbReference type="NCBI Taxonomy" id="3197"/>
    <lineage>
        <taxon>Eukaryota</taxon>
        <taxon>Viridiplantae</taxon>
        <taxon>Streptophyta</taxon>
        <taxon>Embryophyta</taxon>
        <taxon>Marchantiophyta</taxon>
        <taxon>Marchantiopsida</taxon>
        <taxon>Marchantiidae</taxon>
        <taxon>Marchantiales</taxon>
        <taxon>Marchantiaceae</taxon>
        <taxon>Marchantia</taxon>
    </lineage>
</organism>
<proteinExistence type="predicted"/>
<dbReference type="Gramene" id="Mp6g16420.1">
    <property type="protein sequence ID" value="Mp6g16420.1.cds"/>
    <property type="gene ID" value="Mp6g16420"/>
</dbReference>
<evidence type="ECO:0000313" key="1">
    <source>
        <dbReference type="EMBL" id="PTQ28231.1"/>
    </source>
</evidence>
<evidence type="ECO:0000313" key="2">
    <source>
        <dbReference type="Proteomes" id="UP000244005"/>
    </source>
</evidence>
<dbReference type="AlphaFoldDB" id="A0A2R6W2Z8"/>
<dbReference type="EMBL" id="KZ772840">
    <property type="protein sequence ID" value="PTQ28231.1"/>
    <property type="molecule type" value="Genomic_DNA"/>
</dbReference>
<gene>
    <name evidence="1" type="ORF">MARPO_0170s0035</name>
</gene>
<name>A0A2R6W2Z8_MARPO</name>
<keyword evidence="2" id="KW-1185">Reference proteome</keyword>
<accession>A0A2R6W2Z8</accession>